<feature type="region of interest" description="Disordered" evidence="1">
    <location>
        <begin position="357"/>
        <end position="385"/>
    </location>
</feature>
<keyword evidence="3" id="KW-1185">Reference proteome</keyword>
<comment type="caution">
    <text evidence="2">The sequence shown here is derived from an EMBL/GenBank/DDBJ whole genome shotgun (WGS) entry which is preliminary data.</text>
</comment>
<reference evidence="2 3" key="1">
    <citation type="journal article" date="2023" name="G3 (Bethesda)">
        <title>A chromosome-level genome assembly of Zasmidium syzygii isolated from banana leaves.</title>
        <authorList>
            <person name="van Westerhoven A.C."/>
            <person name="Mehrabi R."/>
            <person name="Talebi R."/>
            <person name="Steentjes M.B.F."/>
            <person name="Corcolon B."/>
            <person name="Chong P.A."/>
            <person name="Kema G.H.J."/>
            <person name="Seidl M.F."/>
        </authorList>
    </citation>
    <scope>NUCLEOTIDE SEQUENCE [LARGE SCALE GENOMIC DNA]</scope>
    <source>
        <strain evidence="2 3">P124</strain>
    </source>
</reference>
<feature type="compositionally biased region" description="Polar residues" evidence="1">
    <location>
        <begin position="173"/>
        <end position="186"/>
    </location>
</feature>
<feature type="region of interest" description="Disordered" evidence="1">
    <location>
        <begin position="585"/>
        <end position="662"/>
    </location>
</feature>
<evidence type="ECO:0000313" key="2">
    <source>
        <dbReference type="EMBL" id="KAK4494140.1"/>
    </source>
</evidence>
<proteinExistence type="predicted"/>
<feature type="compositionally biased region" description="Basic and acidic residues" evidence="1">
    <location>
        <begin position="316"/>
        <end position="330"/>
    </location>
</feature>
<feature type="compositionally biased region" description="Low complexity" evidence="1">
    <location>
        <begin position="118"/>
        <end position="132"/>
    </location>
</feature>
<feature type="region of interest" description="Disordered" evidence="1">
    <location>
        <begin position="291"/>
        <end position="340"/>
    </location>
</feature>
<feature type="region of interest" description="Disordered" evidence="1">
    <location>
        <begin position="1"/>
        <end position="186"/>
    </location>
</feature>
<name>A0ABR0DYQ9_ZASCE</name>
<feature type="compositionally biased region" description="Low complexity" evidence="1">
    <location>
        <begin position="622"/>
        <end position="648"/>
    </location>
</feature>
<organism evidence="2 3">
    <name type="scientific">Zasmidium cellare</name>
    <name type="common">Wine cellar mold</name>
    <name type="synonym">Racodium cellare</name>
    <dbReference type="NCBI Taxonomy" id="395010"/>
    <lineage>
        <taxon>Eukaryota</taxon>
        <taxon>Fungi</taxon>
        <taxon>Dikarya</taxon>
        <taxon>Ascomycota</taxon>
        <taxon>Pezizomycotina</taxon>
        <taxon>Dothideomycetes</taxon>
        <taxon>Dothideomycetidae</taxon>
        <taxon>Mycosphaerellales</taxon>
        <taxon>Mycosphaerellaceae</taxon>
        <taxon>Zasmidium</taxon>
    </lineage>
</organism>
<evidence type="ECO:0000256" key="1">
    <source>
        <dbReference type="SAM" id="MobiDB-lite"/>
    </source>
</evidence>
<dbReference type="Proteomes" id="UP001305779">
    <property type="component" value="Unassembled WGS sequence"/>
</dbReference>
<accession>A0ABR0DYQ9</accession>
<protein>
    <submittedName>
        <fullName evidence="2">Uncharacterized protein</fullName>
    </submittedName>
</protein>
<feature type="compositionally biased region" description="Polar residues" evidence="1">
    <location>
        <begin position="303"/>
        <end position="312"/>
    </location>
</feature>
<evidence type="ECO:0000313" key="3">
    <source>
        <dbReference type="Proteomes" id="UP001305779"/>
    </source>
</evidence>
<gene>
    <name evidence="2" type="ORF">PRZ48_014438</name>
</gene>
<feature type="compositionally biased region" description="Basic and acidic residues" evidence="1">
    <location>
        <begin position="141"/>
        <end position="153"/>
    </location>
</feature>
<feature type="compositionally biased region" description="Acidic residues" evidence="1">
    <location>
        <begin position="590"/>
        <end position="615"/>
    </location>
</feature>
<sequence length="662" mass="73788">MSDHGRRSQSTDPFMMSGARDNDETLGQDLDETYQATDHVVPSIENGLPQPADELGGSSSQARVPTTMRPPQRARCDSVNSEFTDCNRPEVIANLFGTPDNGRNSVRPSPRPSPGPRPLNLGNSMLNRRSGGSSTGSGPSGRDRALSRQREIASRFQTEPSHDEQAAMMTGGTPPNASESGEPTSLSDVVKDYEAAHFSASRRALQYKHSKGLLTRSEEMKWIQMESRHRKQKQDRGRSMSPADEDEDIDYDPVAASFDEVERALQDLRQNGTSNVNDEIEFMRVRQMEEERRKALNRAQARSRGSTPSQASGLFVDDRGTPRRGFEGSRGDGANIPRGKYPRRKYYLSSEVARKRAKKAAKSGQIPNRTNPRAAPRKGFGDDGRGRNLEFGDYFLKVSANDERPDVIESYLDHVAHEVAVEIAKKATLPIFMGTLLKDRLRQIRKSWNTKTKAFCKKYGLPAPPKRNRSDEEEQRFNRAKGQIYARIRAGQLNLEQASRFGVEANIEMCRWRAKYHQAIGNTNAPSNLPDLSGLDGLKLPTTEEFDTAYKPKYDKIIEFVGQMFAECQDRIRMNHDRLHGIFSKVEIPDPYDEESSDESEDEDENERDPEEPEGPEGGPDGMSSEEAAIAAALAADKANDAAQAARAANEDDDAMFPENTV</sequence>
<feature type="region of interest" description="Disordered" evidence="1">
    <location>
        <begin position="224"/>
        <end position="249"/>
    </location>
</feature>
<dbReference type="EMBL" id="JAXOVC010000014">
    <property type="protein sequence ID" value="KAK4494140.1"/>
    <property type="molecule type" value="Genomic_DNA"/>
</dbReference>